<evidence type="ECO:0000256" key="1">
    <source>
        <dbReference type="ARBA" id="ARBA00004651"/>
    </source>
</evidence>
<evidence type="ECO:0000256" key="2">
    <source>
        <dbReference type="ARBA" id="ARBA00022475"/>
    </source>
</evidence>
<feature type="compositionally biased region" description="Low complexity" evidence="6">
    <location>
        <begin position="7"/>
        <end position="22"/>
    </location>
</feature>
<feature type="transmembrane region" description="Helical" evidence="7">
    <location>
        <begin position="205"/>
        <end position="225"/>
    </location>
</feature>
<dbReference type="GO" id="GO:0005886">
    <property type="term" value="C:plasma membrane"/>
    <property type="evidence" value="ECO:0007669"/>
    <property type="project" value="UniProtKB-SubCell"/>
</dbReference>
<organism evidence="9 10">
    <name type="scientific">Streptomyces coryli</name>
    <dbReference type="NCBI Taxonomy" id="1128680"/>
    <lineage>
        <taxon>Bacteria</taxon>
        <taxon>Bacillati</taxon>
        <taxon>Actinomycetota</taxon>
        <taxon>Actinomycetes</taxon>
        <taxon>Kitasatosporales</taxon>
        <taxon>Streptomycetaceae</taxon>
        <taxon>Streptomyces</taxon>
    </lineage>
</organism>
<evidence type="ECO:0000313" key="9">
    <source>
        <dbReference type="EMBL" id="NGN63359.1"/>
    </source>
</evidence>
<evidence type="ECO:0000313" key="10">
    <source>
        <dbReference type="Proteomes" id="UP000481583"/>
    </source>
</evidence>
<dbReference type="Proteomes" id="UP000481583">
    <property type="component" value="Unassembled WGS sequence"/>
</dbReference>
<evidence type="ECO:0000256" key="4">
    <source>
        <dbReference type="ARBA" id="ARBA00022989"/>
    </source>
</evidence>
<dbReference type="GO" id="GO:0006825">
    <property type="term" value="P:copper ion transport"/>
    <property type="evidence" value="ECO:0007669"/>
    <property type="project" value="InterPro"/>
</dbReference>
<feature type="transmembrane region" description="Helical" evidence="7">
    <location>
        <begin position="338"/>
        <end position="358"/>
    </location>
</feature>
<dbReference type="PANTHER" id="PTHR34820:SF4">
    <property type="entry name" value="INNER MEMBRANE PROTEIN YEBZ"/>
    <property type="match status" value="1"/>
</dbReference>
<feature type="transmembrane region" description="Helical" evidence="7">
    <location>
        <begin position="246"/>
        <end position="267"/>
    </location>
</feature>
<evidence type="ECO:0000256" key="7">
    <source>
        <dbReference type="SAM" id="Phobius"/>
    </source>
</evidence>
<gene>
    <name evidence="9" type="ORF">G5C51_05485</name>
</gene>
<sequence length="360" mass="36598">MSPIPPAAAAGDEAAAADAPAPSRHRPADRRRALRRTVAVLCLAAGGLLIPLLGPGAALDGTGEADDPGVEAVTLLRGVLFAALAVPVGEEFVRRLAARVPGATLPRGWSAYAAVVGALAALGLTAIVAAGNLVPTSPSEMDIGGLYGSRDGTLALIEVNAFVVAGLLARSPHALLRLAPLAAIVAAEALRAHPATEDTPLLGSALTLVHLTCASLWAGGLLYALRTVWLLRAQAPDAGAAVLGRYARGALLLLAALTATGVCSALRRMPPGTVLDQLTETAYGRTLLGKVLLVAVVCALALTARRRLRTAAEPSPSSRLRSSRGDPMAAYPPARAEVVLLGAVVAVSALLTAVPVPIRW</sequence>
<feature type="domain" description="Copper resistance protein D" evidence="8">
    <location>
        <begin position="241"/>
        <end position="351"/>
    </location>
</feature>
<evidence type="ECO:0000256" key="5">
    <source>
        <dbReference type="ARBA" id="ARBA00023136"/>
    </source>
</evidence>
<dbReference type="Pfam" id="PF05425">
    <property type="entry name" value="CopD"/>
    <property type="match status" value="1"/>
</dbReference>
<accession>A0A6G4TTL3</accession>
<dbReference type="RefSeq" id="WP_165232591.1">
    <property type="nucleotide sequence ID" value="NZ_JAAKZV010000013.1"/>
</dbReference>
<comment type="subcellular location">
    <subcellularLocation>
        <location evidence="1">Cell membrane</location>
        <topology evidence="1">Multi-pass membrane protein</topology>
    </subcellularLocation>
</comment>
<dbReference type="EMBL" id="JAAKZV010000013">
    <property type="protein sequence ID" value="NGN63359.1"/>
    <property type="molecule type" value="Genomic_DNA"/>
</dbReference>
<keyword evidence="2" id="KW-1003">Cell membrane</keyword>
<comment type="caution">
    <text evidence="9">The sequence shown here is derived from an EMBL/GenBank/DDBJ whole genome shotgun (WGS) entry which is preliminary data.</text>
</comment>
<name>A0A6G4TTL3_9ACTN</name>
<keyword evidence="3 7" id="KW-0812">Transmembrane</keyword>
<feature type="transmembrane region" description="Helical" evidence="7">
    <location>
        <begin position="109"/>
        <end position="132"/>
    </location>
</feature>
<feature type="transmembrane region" description="Helical" evidence="7">
    <location>
        <begin position="72"/>
        <end position="89"/>
    </location>
</feature>
<dbReference type="InterPro" id="IPR032694">
    <property type="entry name" value="CopC/D"/>
</dbReference>
<dbReference type="InterPro" id="IPR008457">
    <property type="entry name" value="Cu-R_CopD_dom"/>
</dbReference>
<feature type="transmembrane region" description="Helical" evidence="7">
    <location>
        <begin position="287"/>
        <end position="304"/>
    </location>
</feature>
<feature type="transmembrane region" description="Helical" evidence="7">
    <location>
        <begin position="33"/>
        <end position="52"/>
    </location>
</feature>
<keyword evidence="10" id="KW-1185">Reference proteome</keyword>
<keyword evidence="4 7" id="KW-1133">Transmembrane helix</keyword>
<dbReference type="PANTHER" id="PTHR34820">
    <property type="entry name" value="INNER MEMBRANE PROTEIN YEBZ"/>
    <property type="match status" value="1"/>
</dbReference>
<protein>
    <recommendedName>
        <fullName evidence="8">Copper resistance protein D domain-containing protein</fullName>
    </recommendedName>
</protein>
<evidence type="ECO:0000256" key="3">
    <source>
        <dbReference type="ARBA" id="ARBA00022692"/>
    </source>
</evidence>
<dbReference type="AlphaFoldDB" id="A0A6G4TTL3"/>
<keyword evidence="5 7" id="KW-0472">Membrane</keyword>
<feature type="region of interest" description="Disordered" evidence="6">
    <location>
        <begin position="1"/>
        <end position="30"/>
    </location>
</feature>
<proteinExistence type="predicted"/>
<reference evidence="9 10" key="1">
    <citation type="submission" date="2020-02" db="EMBL/GenBank/DDBJ databases">
        <title>Whole-genome analyses of novel actinobacteria.</title>
        <authorList>
            <person name="Sahin N."/>
        </authorList>
    </citation>
    <scope>NUCLEOTIDE SEQUENCE [LARGE SCALE GENOMIC DNA]</scope>
    <source>
        <strain evidence="9 10">A7024</strain>
    </source>
</reference>
<evidence type="ECO:0000259" key="8">
    <source>
        <dbReference type="Pfam" id="PF05425"/>
    </source>
</evidence>
<evidence type="ECO:0000256" key="6">
    <source>
        <dbReference type="SAM" id="MobiDB-lite"/>
    </source>
</evidence>